<dbReference type="PROSITE" id="PS50158">
    <property type="entry name" value="ZF_CCHC"/>
    <property type="match status" value="1"/>
</dbReference>
<keyword evidence="1" id="KW-0479">Metal-binding</keyword>
<dbReference type="AlphaFoldDB" id="A0A8S2EWG4"/>
<dbReference type="GO" id="GO:0008270">
    <property type="term" value="F:zinc ion binding"/>
    <property type="evidence" value="ECO:0007669"/>
    <property type="project" value="UniProtKB-KW"/>
</dbReference>
<feature type="region of interest" description="Disordered" evidence="3">
    <location>
        <begin position="28"/>
        <end position="156"/>
    </location>
</feature>
<feature type="compositionally biased region" description="Polar residues" evidence="3">
    <location>
        <begin position="56"/>
        <end position="74"/>
    </location>
</feature>
<reference evidence="5" key="1">
    <citation type="submission" date="2021-02" db="EMBL/GenBank/DDBJ databases">
        <authorList>
            <person name="Nowell W R."/>
        </authorList>
    </citation>
    <scope>NUCLEOTIDE SEQUENCE</scope>
</reference>
<feature type="domain" description="CCHC-type" evidence="4">
    <location>
        <begin position="382"/>
        <end position="397"/>
    </location>
</feature>
<proteinExistence type="predicted"/>
<dbReference type="GO" id="GO:0003676">
    <property type="term" value="F:nucleic acid binding"/>
    <property type="evidence" value="ECO:0007669"/>
    <property type="project" value="InterPro"/>
</dbReference>
<dbReference type="InterPro" id="IPR001878">
    <property type="entry name" value="Znf_CCHC"/>
</dbReference>
<evidence type="ECO:0000256" key="1">
    <source>
        <dbReference type="PROSITE-ProRule" id="PRU00047"/>
    </source>
</evidence>
<dbReference type="EMBL" id="CAJNOK010021124">
    <property type="protein sequence ID" value="CAF1327415.1"/>
    <property type="molecule type" value="Genomic_DNA"/>
</dbReference>
<name>A0A8S2EWG4_9BILA</name>
<feature type="compositionally biased region" description="Low complexity" evidence="3">
    <location>
        <begin position="109"/>
        <end position="124"/>
    </location>
</feature>
<comment type="caution">
    <text evidence="5">The sequence shown here is derived from an EMBL/GenBank/DDBJ whole genome shotgun (WGS) entry which is preliminary data.</text>
</comment>
<sequence length="642" mass="73087">MNNSTTTTSEQATMAVQQVYGDQQDLINNEMSQDGSPQAMFSDAHGPNTAAGIPVSASTPRSLPLNSNRPNATSVAEKRPRGNDTNESEENVNDNEFTTVTRNNKKKQNVNNTNSSRNQRTTNNHQQKPKQNDPQNYPYHLPRTFYSSNSNRNGNQLQTYVRNSDMNQNQYNYRNNVVRQQQQRSPYLQQNSGVSWQAERFAETRYPFSPYVLRFTTDVNEKDLIKQVVKYAKDEKQFDIQLIAHRKSQVNCPPNACDILLFVETTESFAFLLSRDNWPEKISNMNFELKTPSIPPQLSVVVQNVGFDVNLDEFAGTVKEGLSEAVNFVRLKNRAQRDLKLVKIEFNSATTRSYLLEKKFITVDYIRYPVVEYLALARVLVCSRCMGIGHFQKNCPQKDKVTCKVCGELCDDMNNHQCSGVVKCVHCQQDHRSNATKCPIIKDYRAALTKTLIAHQSSAVYGVAYNSTNFPQLSGRPMTTSTPVAPWAQLQRQPPQAQNMPDDSQTNMMALLVQHITDEANKTRECHETFMEEMSKRDEAQKQKIQLLEERMATMTRQNSQLKQDYGMTSKQLDEKNAELHEVIKKQSAVLLSMWSYFCASATASPQREQERAITQGNVNQLMEWCHKNGVLGSSTIWNTGT</sequence>
<keyword evidence="1" id="KW-0862">Zinc</keyword>
<keyword evidence="1" id="KW-0863">Zinc-finger</keyword>
<dbReference type="EMBL" id="CAJOBA010042742">
    <property type="protein sequence ID" value="CAF4138961.1"/>
    <property type="molecule type" value="Genomic_DNA"/>
</dbReference>
<protein>
    <recommendedName>
        <fullName evidence="4">CCHC-type domain-containing protein</fullName>
    </recommendedName>
</protein>
<organism evidence="5 7">
    <name type="scientific">Didymodactylos carnosus</name>
    <dbReference type="NCBI Taxonomy" id="1234261"/>
    <lineage>
        <taxon>Eukaryota</taxon>
        <taxon>Metazoa</taxon>
        <taxon>Spiralia</taxon>
        <taxon>Gnathifera</taxon>
        <taxon>Rotifera</taxon>
        <taxon>Eurotatoria</taxon>
        <taxon>Bdelloidea</taxon>
        <taxon>Philodinida</taxon>
        <taxon>Philodinidae</taxon>
        <taxon>Didymodactylos</taxon>
    </lineage>
</organism>
<evidence type="ECO:0000313" key="5">
    <source>
        <dbReference type="EMBL" id="CAF1327415.1"/>
    </source>
</evidence>
<accession>A0A8S2EWG4</accession>
<keyword evidence="2" id="KW-0175">Coiled coil</keyword>
<evidence type="ECO:0000313" key="7">
    <source>
        <dbReference type="Proteomes" id="UP000677228"/>
    </source>
</evidence>
<feature type="compositionally biased region" description="Polar residues" evidence="3">
    <location>
        <begin position="145"/>
        <end position="156"/>
    </location>
</feature>
<evidence type="ECO:0000313" key="6">
    <source>
        <dbReference type="EMBL" id="CAF4138961.1"/>
    </source>
</evidence>
<evidence type="ECO:0000256" key="3">
    <source>
        <dbReference type="SAM" id="MobiDB-lite"/>
    </source>
</evidence>
<dbReference type="Proteomes" id="UP000682733">
    <property type="component" value="Unassembled WGS sequence"/>
</dbReference>
<evidence type="ECO:0000256" key="2">
    <source>
        <dbReference type="SAM" id="Coils"/>
    </source>
</evidence>
<dbReference type="Proteomes" id="UP000677228">
    <property type="component" value="Unassembled WGS sequence"/>
</dbReference>
<evidence type="ECO:0000259" key="4">
    <source>
        <dbReference type="PROSITE" id="PS50158"/>
    </source>
</evidence>
<gene>
    <name evidence="5" type="ORF">OVA965_LOCUS29726</name>
    <name evidence="6" type="ORF">TMI583_LOCUS30515</name>
</gene>
<feature type="coiled-coil region" evidence="2">
    <location>
        <begin position="531"/>
        <end position="565"/>
    </location>
</feature>